<evidence type="ECO:0000256" key="3">
    <source>
        <dbReference type="ARBA" id="ARBA00022454"/>
    </source>
</evidence>
<dbReference type="SUPFAM" id="SSF56019">
    <property type="entry name" value="The spindle assembly checkpoint protein mad2"/>
    <property type="match status" value="1"/>
</dbReference>
<evidence type="ECO:0000313" key="8">
    <source>
        <dbReference type="EMBL" id="KAK4813219.1"/>
    </source>
</evidence>
<feature type="region of interest" description="Disordered" evidence="6">
    <location>
        <begin position="289"/>
        <end position="344"/>
    </location>
</feature>
<accession>A0AAN7MWH0</accession>
<keyword evidence="4" id="KW-0539">Nucleus</keyword>
<dbReference type="PANTHER" id="PTHR48225">
    <property type="entry name" value="HORMA DOMAIN-CONTAINING PROTEIN 1"/>
    <property type="match status" value="1"/>
</dbReference>
<dbReference type="Proteomes" id="UP001333110">
    <property type="component" value="Unassembled WGS sequence"/>
</dbReference>
<keyword evidence="9" id="KW-1185">Reference proteome</keyword>
<name>A0AAN7MWH0_MYCAM</name>
<dbReference type="InterPro" id="IPR003511">
    <property type="entry name" value="HORMA_dom"/>
</dbReference>
<comment type="caution">
    <text evidence="8">The sequence shown here is derived from an EMBL/GenBank/DDBJ whole genome shotgun (WGS) entry which is preliminary data.</text>
</comment>
<gene>
    <name evidence="8" type="ORF">QYF61_018020</name>
</gene>
<feature type="compositionally biased region" description="Basic and acidic residues" evidence="6">
    <location>
        <begin position="8"/>
        <end position="18"/>
    </location>
</feature>
<protein>
    <recommendedName>
        <fullName evidence="7">HORMA domain-containing protein</fullName>
    </recommendedName>
</protein>
<dbReference type="GO" id="GO:0051321">
    <property type="term" value="P:meiotic cell cycle"/>
    <property type="evidence" value="ECO:0007669"/>
    <property type="project" value="UniProtKB-KW"/>
</dbReference>
<feature type="compositionally biased region" description="Basic and acidic residues" evidence="6">
    <location>
        <begin position="326"/>
        <end position="341"/>
    </location>
</feature>
<keyword evidence="3" id="KW-0158">Chromosome</keyword>
<dbReference type="AlphaFoldDB" id="A0AAN7MWH0"/>
<organism evidence="8 9">
    <name type="scientific">Mycteria americana</name>
    <name type="common">Wood stork</name>
    <dbReference type="NCBI Taxonomy" id="33587"/>
    <lineage>
        <taxon>Eukaryota</taxon>
        <taxon>Metazoa</taxon>
        <taxon>Chordata</taxon>
        <taxon>Craniata</taxon>
        <taxon>Vertebrata</taxon>
        <taxon>Euteleostomi</taxon>
        <taxon>Archelosauria</taxon>
        <taxon>Archosauria</taxon>
        <taxon>Dinosauria</taxon>
        <taxon>Saurischia</taxon>
        <taxon>Theropoda</taxon>
        <taxon>Coelurosauria</taxon>
        <taxon>Aves</taxon>
        <taxon>Neognathae</taxon>
        <taxon>Neoaves</taxon>
        <taxon>Aequornithes</taxon>
        <taxon>Ciconiiformes</taxon>
        <taxon>Ciconiidae</taxon>
        <taxon>Mycteria</taxon>
    </lineage>
</organism>
<sequence>MEVAGPARGDKVASERESGGAVESQGTFSPLSQRRSQCRFGQGFNDKGGCLLSASIGAVEGESVLFPNKIATEQQSVVLVKRLLAISVSCITYMRGLFPESSYGTRYLDDLCLKILREDKSCLGSLQIVKWIQGCFDALERQYLHIAVLAIYTNPKEPETVTELYQFKFKYKKEVPQMDIISNQMNFVNGVCSEDIKQASRLLIRKLYLLMQNLGPLPDDITLTMKLLYYNDVTPKDYQPPGFKEDGSPGDLFFDGDPVSLRVGSVSTGFHLMKVRVTTEKKRMGTVESNLIQKNAPAEISHQGLDCDEEEEEGSTKNHPLPVRAHSSEHGEDKSDTHPGWKTEASSFHLQDTGEFPVSKLKERVLTTFDFANDFRMWKEEDGDKGDEQDALLKGISADYLYMKTRNESIKGLFLSNRHGRGKGCRFANREAAIPVQLALDQCPVGAQGPGHPDGDSCAFAELPCCMQLLSESEGQRKWIQLQNNSLEIKTFAV</sequence>
<dbReference type="PROSITE" id="PS50815">
    <property type="entry name" value="HORMA"/>
    <property type="match status" value="1"/>
</dbReference>
<dbReference type="Pfam" id="PF02301">
    <property type="entry name" value="HORMA"/>
    <property type="match status" value="1"/>
</dbReference>
<evidence type="ECO:0000259" key="7">
    <source>
        <dbReference type="PROSITE" id="PS50815"/>
    </source>
</evidence>
<keyword evidence="5" id="KW-0469">Meiosis</keyword>
<dbReference type="PANTHER" id="PTHR48225:SF6">
    <property type="entry name" value="HORMA DOMAIN-CONTAINING PROTEIN 2"/>
    <property type="match status" value="1"/>
</dbReference>
<reference evidence="8 9" key="1">
    <citation type="journal article" date="2023" name="J. Hered.">
        <title>Chromosome-level genome of the wood stork (Mycteria americana) provides insight into avian chromosome evolution.</title>
        <authorList>
            <person name="Flamio R. Jr."/>
            <person name="Ramstad K.M."/>
        </authorList>
    </citation>
    <scope>NUCLEOTIDE SEQUENCE [LARGE SCALE GENOMIC DNA]</scope>
    <source>
        <strain evidence="8">JAX WOST 10</strain>
    </source>
</reference>
<evidence type="ECO:0000313" key="9">
    <source>
        <dbReference type="Proteomes" id="UP001333110"/>
    </source>
</evidence>
<evidence type="ECO:0000256" key="5">
    <source>
        <dbReference type="ARBA" id="ARBA00023254"/>
    </source>
</evidence>
<dbReference type="InterPro" id="IPR051294">
    <property type="entry name" value="HORMA_MeioticProgression"/>
</dbReference>
<dbReference type="EMBL" id="JAUNZN010000013">
    <property type="protein sequence ID" value="KAK4813219.1"/>
    <property type="molecule type" value="Genomic_DNA"/>
</dbReference>
<evidence type="ECO:0000256" key="1">
    <source>
        <dbReference type="ARBA" id="ARBA00004123"/>
    </source>
</evidence>
<evidence type="ECO:0000256" key="6">
    <source>
        <dbReference type="SAM" id="MobiDB-lite"/>
    </source>
</evidence>
<dbReference type="GO" id="GO:0005694">
    <property type="term" value="C:chromosome"/>
    <property type="evidence" value="ECO:0007669"/>
    <property type="project" value="UniProtKB-SubCell"/>
</dbReference>
<feature type="region of interest" description="Disordered" evidence="6">
    <location>
        <begin position="1"/>
        <end position="30"/>
    </location>
</feature>
<evidence type="ECO:0000256" key="2">
    <source>
        <dbReference type="ARBA" id="ARBA00004286"/>
    </source>
</evidence>
<comment type="subcellular location">
    <subcellularLocation>
        <location evidence="2">Chromosome</location>
    </subcellularLocation>
    <subcellularLocation>
        <location evidence="1">Nucleus</location>
    </subcellularLocation>
</comment>
<evidence type="ECO:0000256" key="4">
    <source>
        <dbReference type="ARBA" id="ARBA00023242"/>
    </source>
</evidence>
<dbReference type="InterPro" id="IPR036570">
    <property type="entry name" value="HORMA_dom_sf"/>
</dbReference>
<dbReference type="Gene3D" id="3.30.900.10">
    <property type="entry name" value="HORMA domain"/>
    <property type="match status" value="1"/>
</dbReference>
<proteinExistence type="predicted"/>
<feature type="domain" description="HORMA" evidence="7">
    <location>
        <begin position="74"/>
        <end position="277"/>
    </location>
</feature>
<dbReference type="GO" id="GO:0005634">
    <property type="term" value="C:nucleus"/>
    <property type="evidence" value="ECO:0007669"/>
    <property type="project" value="UniProtKB-SubCell"/>
</dbReference>